<feature type="domain" description="Bacterial bifunctional deaminase-reductase C-terminal" evidence="1">
    <location>
        <begin position="3"/>
        <end position="185"/>
    </location>
</feature>
<dbReference type="InterPro" id="IPR050765">
    <property type="entry name" value="Riboflavin_Biosynth_HTPR"/>
</dbReference>
<dbReference type="InterPro" id="IPR024072">
    <property type="entry name" value="DHFR-like_dom_sf"/>
</dbReference>
<dbReference type="EMBL" id="JAANNP010000001">
    <property type="protein sequence ID" value="NHC12984.1"/>
    <property type="molecule type" value="Genomic_DNA"/>
</dbReference>
<sequence length="222" mass="23991">MARKLLVNTFVSLDGVMQAPGGPQEDPTGGFDVGGWSAPHWDEVMGSAMAEAFGRPLDLVLGRRTYEIFAAHWPFVHDETADWLNAMTKHVASRTLSAVSWQGARLLPGDAGDAITELKRQDGPDLMVQGSADLLQTLLRRELVDELSVWTFPVLLGHGKRLFGEGTQPGALRLLRCVPSTTGVVISTYAADGAVRRGDFQLSQPGEAELARREALRAESAA</sequence>
<dbReference type="Gene3D" id="3.40.430.10">
    <property type="entry name" value="Dihydrofolate Reductase, subunit A"/>
    <property type="match status" value="1"/>
</dbReference>
<organism evidence="2 3">
    <name type="scientific">Motilibacter deserti</name>
    <dbReference type="NCBI Taxonomy" id="2714956"/>
    <lineage>
        <taxon>Bacteria</taxon>
        <taxon>Bacillati</taxon>
        <taxon>Actinomycetota</taxon>
        <taxon>Actinomycetes</taxon>
        <taxon>Motilibacterales</taxon>
        <taxon>Motilibacteraceae</taxon>
        <taxon>Motilibacter</taxon>
    </lineage>
</organism>
<accession>A0ABX0GT37</accession>
<evidence type="ECO:0000313" key="3">
    <source>
        <dbReference type="Proteomes" id="UP000800981"/>
    </source>
</evidence>
<evidence type="ECO:0000259" key="1">
    <source>
        <dbReference type="Pfam" id="PF01872"/>
    </source>
</evidence>
<dbReference type="RefSeq" id="WP_166278246.1">
    <property type="nucleotide sequence ID" value="NZ_JAANNP010000001.1"/>
</dbReference>
<reference evidence="2 3" key="1">
    <citation type="submission" date="2020-03" db="EMBL/GenBank/DDBJ databases">
        <title>Two novel Motilibacter sp.</title>
        <authorList>
            <person name="Liu S."/>
        </authorList>
    </citation>
    <scope>NUCLEOTIDE SEQUENCE [LARGE SCALE GENOMIC DNA]</scope>
    <source>
        <strain evidence="2 3">E257</strain>
    </source>
</reference>
<dbReference type="SUPFAM" id="SSF53597">
    <property type="entry name" value="Dihydrofolate reductase-like"/>
    <property type="match status" value="1"/>
</dbReference>
<dbReference type="PANTHER" id="PTHR38011">
    <property type="entry name" value="DIHYDROFOLATE REDUCTASE FAMILY PROTEIN (AFU_ORTHOLOGUE AFUA_8G06820)"/>
    <property type="match status" value="1"/>
</dbReference>
<dbReference type="Proteomes" id="UP000800981">
    <property type="component" value="Unassembled WGS sequence"/>
</dbReference>
<dbReference type="Pfam" id="PF01872">
    <property type="entry name" value="RibD_C"/>
    <property type="match status" value="1"/>
</dbReference>
<gene>
    <name evidence="2" type="ORF">G9H71_04235</name>
</gene>
<evidence type="ECO:0000313" key="2">
    <source>
        <dbReference type="EMBL" id="NHC12984.1"/>
    </source>
</evidence>
<keyword evidence="3" id="KW-1185">Reference proteome</keyword>
<name>A0ABX0GT37_9ACTN</name>
<dbReference type="PANTHER" id="PTHR38011:SF2">
    <property type="entry name" value="BIFUNCTIONAL DEAMINASE-REDUCTASE DOMAIN PROTEIN"/>
    <property type="match status" value="1"/>
</dbReference>
<proteinExistence type="predicted"/>
<comment type="caution">
    <text evidence="2">The sequence shown here is derived from an EMBL/GenBank/DDBJ whole genome shotgun (WGS) entry which is preliminary data.</text>
</comment>
<dbReference type="InterPro" id="IPR002734">
    <property type="entry name" value="RibDG_C"/>
</dbReference>
<protein>
    <submittedName>
        <fullName evidence="2">Dihydrofolate reductase</fullName>
    </submittedName>
</protein>